<evidence type="ECO:0000313" key="2">
    <source>
        <dbReference type="Proteomes" id="UP001595693"/>
    </source>
</evidence>
<dbReference type="EMBL" id="JBHSAJ010000037">
    <property type="protein sequence ID" value="MFC3935632.1"/>
    <property type="molecule type" value="Genomic_DNA"/>
</dbReference>
<accession>A0ABV8DBN4</accession>
<gene>
    <name evidence="1" type="ORF">ACFOW3_13500</name>
</gene>
<organism evidence="1 2">
    <name type="scientific">Acidovorax facilis</name>
    <dbReference type="NCBI Taxonomy" id="12917"/>
    <lineage>
        <taxon>Bacteria</taxon>
        <taxon>Pseudomonadati</taxon>
        <taxon>Pseudomonadota</taxon>
        <taxon>Betaproteobacteria</taxon>
        <taxon>Burkholderiales</taxon>
        <taxon>Comamonadaceae</taxon>
        <taxon>Acidovorax</taxon>
    </lineage>
</organism>
<protein>
    <submittedName>
        <fullName evidence="1">Uncharacterized protein</fullName>
    </submittedName>
</protein>
<comment type="caution">
    <text evidence="1">The sequence shown here is derived from an EMBL/GenBank/DDBJ whole genome shotgun (WGS) entry which is preliminary data.</text>
</comment>
<proteinExistence type="predicted"/>
<reference evidence="2" key="1">
    <citation type="journal article" date="2019" name="Int. J. Syst. Evol. Microbiol.">
        <title>The Global Catalogue of Microorganisms (GCM) 10K type strain sequencing project: providing services to taxonomists for standard genome sequencing and annotation.</title>
        <authorList>
            <consortium name="The Broad Institute Genomics Platform"/>
            <consortium name="The Broad Institute Genome Sequencing Center for Infectious Disease"/>
            <person name="Wu L."/>
            <person name="Ma J."/>
        </authorList>
    </citation>
    <scope>NUCLEOTIDE SEQUENCE [LARGE SCALE GENOMIC DNA]</scope>
    <source>
        <strain evidence="2">CCUG 2113</strain>
    </source>
</reference>
<dbReference type="RefSeq" id="WP_252635544.1">
    <property type="nucleotide sequence ID" value="NZ_JAMXAX010000009.1"/>
</dbReference>
<keyword evidence="2" id="KW-1185">Reference proteome</keyword>
<name>A0ABV8DBN4_9BURK</name>
<dbReference type="Proteomes" id="UP001595693">
    <property type="component" value="Unassembled WGS sequence"/>
</dbReference>
<sequence>MADNSAGQTRTNSDKQDSPAIARGKVVYDATAITATEYTRVLTGFKPRYVRWVNLTDRVEVEWFEGMADNTSLKTIADGTRTLETTNGGVTVDDKGFRVLQNATLAAILASKTCYYEAQG</sequence>
<evidence type="ECO:0000313" key="1">
    <source>
        <dbReference type="EMBL" id="MFC3935632.1"/>
    </source>
</evidence>